<dbReference type="EMBL" id="FNAX01000010">
    <property type="protein sequence ID" value="SDF69825.1"/>
    <property type="molecule type" value="Genomic_DNA"/>
</dbReference>
<organism evidence="5 6">
    <name type="scientific">Streptomyces griseoaurantiacus</name>
    <dbReference type="NCBI Taxonomy" id="68213"/>
    <lineage>
        <taxon>Bacteria</taxon>
        <taxon>Bacillati</taxon>
        <taxon>Actinomycetota</taxon>
        <taxon>Actinomycetes</taxon>
        <taxon>Kitasatosporales</taxon>
        <taxon>Streptomycetaceae</taxon>
        <taxon>Streptomyces</taxon>
        <taxon>Streptomyces aurantiacus group</taxon>
    </lineage>
</organism>
<dbReference type="CDD" id="cd02440">
    <property type="entry name" value="AdoMet_MTases"/>
    <property type="match status" value="1"/>
</dbReference>
<protein>
    <submittedName>
        <fullName evidence="5">Methyltransferase domain-containing protein</fullName>
    </submittedName>
</protein>
<accession>A0A1G7N6Z3</accession>
<name>A0A1G7N6Z3_9ACTN</name>
<keyword evidence="1 5" id="KW-0489">Methyltransferase</keyword>
<feature type="domain" description="Methyltransferase type 11" evidence="4">
    <location>
        <begin position="43"/>
        <end position="135"/>
    </location>
</feature>
<evidence type="ECO:0000256" key="2">
    <source>
        <dbReference type="ARBA" id="ARBA00022679"/>
    </source>
</evidence>
<dbReference type="Pfam" id="PF08241">
    <property type="entry name" value="Methyltransf_11"/>
    <property type="match status" value="1"/>
</dbReference>
<dbReference type="GO" id="GO:0032259">
    <property type="term" value="P:methylation"/>
    <property type="evidence" value="ECO:0007669"/>
    <property type="project" value="UniProtKB-KW"/>
</dbReference>
<reference evidence="5 6" key="1">
    <citation type="submission" date="2016-10" db="EMBL/GenBank/DDBJ databases">
        <authorList>
            <person name="de Groot N.N."/>
        </authorList>
    </citation>
    <scope>NUCLEOTIDE SEQUENCE [LARGE SCALE GENOMIC DNA]</scope>
    <source>
        <strain evidence="5 6">CGMCC 4.1859</strain>
    </source>
</reference>
<dbReference type="Proteomes" id="UP000198614">
    <property type="component" value="Unassembled WGS sequence"/>
</dbReference>
<dbReference type="InterPro" id="IPR029063">
    <property type="entry name" value="SAM-dependent_MTases_sf"/>
</dbReference>
<proteinExistence type="predicted"/>
<evidence type="ECO:0000256" key="3">
    <source>
        <dbReference type="ARBA" id="ARBA00022691"/>
    </source>
</evidence>
<evidence type="ECO:0000313" key="5">
    <source>
        <dbReference type="EMBL" id="SDF69825.1"/>
    </source>
</evidence>
<evidence type="ECO:0000256" key="1">
    <source>
        <dbReference type="ARBA" id="ARBA00022603"/>
    </source>
</evidence>
<dbReference type="OrthoDB" id="6064711at2"/>
<dbReference type="SUPFAM" id="SSF53335">
    <property type="entry name" value="S-adenosyl-L-methionine-dependent methyltransferases"/>
    <property type="match status" value="1"/>
</dbReference>
<keyword evidence="3" id="KW-0949">S-adenosyl-L-methionine</keyword>
<dbReference type="Gene3D" id="3.40.50.150">
    <property type="entry name" value="Vaccinia Virus protein VP39"/>
    <property type="match status" value="1"/>
</dbReference>
<dbReference type="InterPro" id="IPR013216">
    <property type="entry name" value="Methyltransf_11"/>
</dbReference>
<gene>
    <name evidence="5" type="ORF">SAMN05216260_11053</name>
</gene>
<dbReference type="GO" id="GO:0008757">
    <property type="term" value="F:S-adenosylmethionine-dependent methyltransferase activity"/>
    <property type="evidence" value="ECO:0007669"/>
    <property type="project" value="InterPro"/>
</dbReference>
<dbReference type="PANTHER" id="PTHR43464">
    <property type="entry name" value="METHYLTRANSFERASE"/>
    <property type="match status" value="1"/>
</dbReference>
<sequence>MKILSPRALRALEQFNAAYPWDHNAHYHPWILRQLPRRFNRALDIGSGSGDLARLLAGRAAAVKGIDSDPAITAQAQKLTPAALTITFTVADAMAEFPADSYDVITCVATIHHLPFTQALTCFRRHLAPGGTLVIVGLSHAQTPVDHLLGALAIPANAAMGWLKNKGRPSPRPVSMTAPTRPADMTFDDIVRETRNVLPGARLRRRLFWRYTLVWHHR</sequence>
<evidence type="ECO:0000259" key="4">
    <source>
        <dbReference type="Pfam" id="PF08241"/>
    </source>
</evidence>
<evidence type="ECO:0000313" key="6">
    <source>
        <dbReference type="Proteomes" id="UP000198614"/>
    </source>
</evidence>
<keyword evidence="2 5" id="KW-0808">Transferase</keyword>
<dbReference type="PANTHER" id="PTHR43464:SF19">
    <property type="entry name" value="UBIQUINONE BIOSYNTHESIS O-METHYLTRANSFERASE, MITOCHONDRIAL"/>
    <property type="match status" value="1"/>
</dbReference>
<dbReference type="AlphaFoldDB" id="A0A1G7N6Z3"/>